<keyword evidence="4" id="KW-1185">Reference proteome</keyword>
<evidence type="ECO:0000259" key="2">
    <source>
        <dbReference type="Pfam" id="PF02517"/>
    </source>
</evidence>
<dbReference type="Proteomes" id="UP001370348">
    <property type="component" value="Chromosome"/>
</dbReference>
<feature type="transmembrane region" description="Helical" evidence="1">
    <location>
        <begin position="100"/>
        <end position="119"/>
    </location>
</feature>
<dbReference type="NCBIfam" id="NF040914">
    <property type="entry name" value="Mrt_core"/>
    <property type="match status" value="1"/>
</dbReference>
<organism evidence="3 4">
    <name type="scientific">Pendulispora albinea</name>
    <dbReference type="NCBI Taxonomy" id="2741071"/>
    <lineage>
        <taxon>Bacteria</taxon>
        <taxon>Pseudomonadati</taxon>
        <taxon>Myxococcota</taxon>
        <taxon>Myxococcia</taxon>
        <taxon>Myxococcales</taxon>
        <taxon>Sorangiineae</taxon>
        <taxon>Pendulisporaceae</taxon>
        <taxon>Pendulispora</taxon>
    </lineage>
</organism>
<keyword evidence="3" id="KW-0378">Hydrolase</keyword>
<evidence type="ECO:0000256" key="1">
    <source>
        <dbReference type="SAM" id="Phobius"/>
    </source>
</evidence>
<feature type="domain" description="CAAX prenyl protease 2/Lysostaphin resistance protein A-like" evidence="2">
    <location>
        <begin position="143"/>
        <end position="239"/>
    </location>
</feature>
<dbReference type="NCBIfam" id="NF040594">
    <property type="entry name" value="CPBP_fam_mrtC"/>
    <property type="match status" value="1"/>
</dbReference>
<name>A0ABZ2LNN8_9BACT</name>
<keyword evidence="1" id="KW-0812">Transmembrane</keyword>
<dbReference type="GO" id="GO:0006508">
    <property type="term" value="P:proteolysis"/>
    <property type="evidence" value="ECO:0007669"/>
    <property type="project" value="UniProtKB-KW"/>
</dbReference>
<gene>
    <name evidence="3" type="primary">mrtC</name>
    <name evidence="3" type="ORF">LZC94_31650</name>
</gene>
<proteinExistence type="predicted"/>
<dbReference type="InterPro" id="IPR003675">
    <property type="entry name" value="Rce1/LyrA-like_dom"/>
</dbReference>
<keyword evidence="1" id="KW-1133">Transmembrane helix</keyword>
<feature type="transmembrane region" description="Helical" evidence="1">
    <location>
        <begin position="20"/>
        <end position="40"/>
    </location>
</feature>
<evidence type="ECO:0000313" key="4">
    <source>
        <dbReference type="Proteomes" id="UP001370348"/>
    </source>
</evidence>
<feature type="transmembrane region" description="Helical" evidence="1">
    <location>
        <begin position="71"/>
        <end position="88"/>
    </location>
</feature>
<keyword evidence="1" id="KW-0472">Membrane</keyword>
<dbReference type="RefSeq" id="WP_394822014.1">
    <property type="nucleotide sequence ID" value="NZ_CP089984.1"/>
</dbReference>
<keyword evidence="3" id="KW-0645">Protease</keyword>
<evidence type="ECO:0000313" key="3">
    <source>
        <dbReference type="EMBL" id="WXB12392.1"/>
    </source>
</evidence>
<dbReference type="Pfam" id="PF02517">
    <property type="entry name" value="Rce1-like"/>
    <property type="match status" value="1"/>
</dbReference>
<dbReference type="EMBL" id="CP089984">
    <property type="protein sequence ID" value="WXB12392.1"/>
    <property type="molecule type" value="Genomic_DNA"/>
</dbReference>
<dbReference type="GO" id="GO:0008233">
    <property type="term" value="F:peptidase activity"/>
    <property type="evidence" value="ECO:0007669"/>
    <property type="project" value="UniProtKB-KW"/>
</dbReference>
<protein>
    <submittedName>
        <fullName evidence="3">MrtC family glutamic-type intramembrane protease</fullName>
        <ecNumber evidence="3">3.4.-.-</ecNumber>
    </submittedName>
</protein>
<accession>A0ABZ2LNN8</accession>
<feature type="transmembrane region" description="Helical" evidence="1">
    <location>
        <begin position="225"/>
        <end position="244"/>
    </location>
</feature>
<feature type="transmembrane region" description="Helical" evidence="1">
    <location>
        <begin position="177"/>
        <end position="196"/>
    </location>
</feature>
<dbReference type="EC" id="3.4.-.-" evidence="3"/>
<reference evidence="3 4" key="1">
    <citation type="submission" date="2021-12" db="EMBL/GenBank/DDBJ databases">
        <title>Discovery of the Pendulisporaceae a myxobacterial family with distinct sporulation behavior and unique specialized metabolism.</title>
        <authorList>
            <person name="Garcia R."/>
            <person name="Popoff A."/>
            <person name="Bader C.D."/>
            <person name="Loehr J."/>
            <person name="Walesch S."/>
            <person name="Walt C."/>
            <person name="Boldt J."/>
            <person name="Bunk B."/>
            <person name="Haeckl F.J.F.P.J."/>
            <person name="Gunesch A.P."/>
            <person name="Birkelbach J."/>
            <person name="Nuebel U."/>
            <person name="Pietschmann T."/>
            <person name="Bach T."/>
            <person name="Mueller R."/>
        </authorList>
    </citation>
    <scope>NUCLEOTIDE SEQUENCE [LARGE SCALE GENOMIC DNA]</scope>
    <source>
        <strain evidence="3 4">MSr11954</strain>
    </source>
</reference>
<feature type="transmembrane region" description="Helical" evidence="1">
    <location>
        <begin position="47"/>
        <end position="65"/>
    </location>
</feature>
<sequence length="250" mass="27334">MAYRVSPSPTTPERPPVDGRAILEALGVSAVVTLLVTVAASLLPDRYVASAVGFTFLGATWWLVWSRDDARVAHFGLAFGGLVLPGKLDIGRLVGSFARALGWAVLFAAITFVPFWLGWRWWWRAAGDFHLRWETIDPSLFNELLGQLLIIALPEEAFYRGYLQTRLDDAIPARVRILGASVTPGLVIASIVFALGHFATIRTAPRLAVFFPALVFGWLRARTGGVGAGILFHATCNMFSMLLGRGYGVY</sequence>